<dbReference type="GO" id="GO:0042781">
    <property type="term" value="F:3'-tRNA processing endoribonuclease activity"/>
    <property type="evidence" value="ECO:0007669"/>
    <property type="project" value="UniProtKB-UniRule"/>
</dbReference>
<feature type="binding site" evidence="8">
    <location>
        <position position="66"/>
    </location>
    <ligand>
        <name>Zn(2+)</name>
        <dbReference type="ChEBI" id="CHEBI:29105"/>
        <label>2</label>
        <note>catalytic</note>
    </ligand>
</feature>
<keyword evidence="6 8" id="KW-0378">Hydrolase</keyword>
<dbReference type="NCBIfam" id="TIGR02651">
    <property type="entry name" value="RNase_Z"/>
    <property type="match status" value="1"/>
</dbReference>
<dbReference type="Proteomes" id="UP000460257">
    <property type="component" value="Unassembled WGS sequence"/>
</dbReference>
<evidence type="ECO:0000256" key="3">
    <source>
        <dbReference type="ARBA" id="ARBA00022722"/>
    </source>
</evidence>
<comment type="similarity">
    <text evidence="8">Belongs to the RNase Z family.</text>
</comment>
<dbReference type="EC" id="3.1.26.11" evidence="8"/>
<keyword evidence="5 8" id="KW-0255">Endonuclease</keyword>
<accession>A0A6N7J0S1</accession>
<evidence type="ECO:0000256" key="1">
    <source>
        <dbReference type="ARBA" id="ARBA00011738"/>
    </source>
</evidence>
<feature type="binding site" evidence="8">
    <location>
        <position position="65"/>
    </location>
    <ligand>
        <name>Zn(2+)</name>
        <dbReference type="ChEBI" id="CHEBI:29105"/>
        <label>2</label>
        <note>catalytic</note>
    </ligand>
</feature>
<evidence type="ECO:0000313" key="10">
    <source>
        <dbReference type="EMBL" id="MQN02184.1"/>
    </source>
</evidence>
<dbReference type="Pfam" id="PF00753">
    <property type="entry name" value="Lactamase_B"/>
    <property type="match status" value="1"/>
</dbReference>
<dbReference type="InterPro" id="IPR013471">
    <property type="entry name" value="RNase_Z/BN"/>
</dbReference>
<comment type="function">
    <text evidence="8">Zinc phosphodiesterase, which displays some tRNA 3'-processing endonuclease activity. Probably involved in tRNA maturation, by removing a 3'-trailer from precursor tRNA.</text>
</comment>
<feature type="domain" description="Metallo-beta-lactamase" evidence="9">
    <location>
        <begin position="23"/>
        <end position="149"/>
    </location>
</feature>
<keyword evidence="3 8" id="KW-0540">Nuclease</keyword>
<comment type="subunit">
    <text evidence="1 8">Homodimer.</text>
</comment>
<keyword evidence="11" id="KW-1185">Reference proteome</keyword>
<dbReference type="GO" id="GO:0008270">
    <property type="term" value="F:zinc ion binding"/>
    <property type="evidence" value="ECO:0007669"/>
    <property type="project" value="UniProtKB-UniRule"/>
</dbReference>
<evidence type="ECO:0000256" key="7">
    <source>
        <dbReference type="ARBA" id="ARBA00022833"/>
    </source>
</evidence>
<evidence type="ECO:0000256" key="4">
    <source>
        <dbReference type="ARBA" id="ARBA00022723"/>
    </source>
</evidence>
<keyword evidence="4 8" id="KW-0479">Metal-binding</keyword>
<protein>
    <recommendedName>
        <fullName evidence="8">Ribonuclease Z</fullName>
        <shortName evidence="8">RNase Z</shortName>
        <ecNumber evidence="8">3.1.26.11</ecNumber>
    </recommendedName>
    <alternativeName>
        <fullName evidence="8">tRNA 3 endonuclease</fullName>
    </alternativeName>
    <alternativeName>
        <fullName evidence="8">tRNase Z</fullName>
    </alternativeName>
</protein>
<feature type="binding site" evidence="8">
    <location>
        <position position="206"/>
    </location>
    <ligand>
        <name>Zn(2+)</name>
        <dbReference type="ChEBI" id="CHEBI:29105"/>
        <label>1</label>
        <note>catalytic</note>
    </ligand>
</feature>
<reference evidence="10" key="1">
    <citation type="journal article" date="2020" name="Appl. Environ. Microbiol.">
        <title>Medium-Chain Fatty Acid Synthesis by 'Candidatus Weimeria bifida' gen. nov., sp. nov., and 'Candidatus Pseudoramibacter fermentans' sp. nov.</title>
        <authorList>
            <person name="Scarborough M.J."/>
            <person name="Myers K.S."/>
            <person name="Donohue T.J."/>
            <person name="Noguera D.R."/>
        </authorList>
    </citation>
    <scope>NUCLEOTIDE SEQUENCE</scope>
    <source>
        <strain evidence="10">LCO1.1</strain>
    </source>
</reference>
<feature type="binding site" evidence="8">
    <location>
        <position position="206"/>
    </location>
    <ligand>
        <name>Zn(2+)</name>
        <dbReference type="ChEBI" id="CHEBI:29105"/>
        <label>2</label>
        <note>catalytic</note>
    </ligand>
</feature>
<keyword evidence="2 8" id="KW-0819">tRNA processing</keyword>
<keyword evidence="7 8" id="KW-0862">Zinc</keyword>
<evidence type="ECO:0000256" key="5">
    <source>
        <dbReference type="ARBA" id="ARBA00022759"/>
    </source>
</evidence>
<dbReference type="InterPro" id="IPR036866">
    <property type="entry name" value="RibonucZ/Hydroxyglut_hydro"/>
</dbReference>
<feature type="active site" description="Proton acceptor" evidence="8">
    <location>
        <position position="65"/>
    </location>
</feature>
<feature type="binding site" evidence="8">
    <location>
        <position position="61"/>
    </location>
    <ligand>
        <name>Zn(2+)</name>
        <dbReference type="ChEBI" id="CHEBI:29105"/>
        <label>1</label>
        <note>catalytic</note>
    </ligand>
</feature>
<dbReference type="PANTHER" id="PTHR46018">
    <property type="entry name" value="ZINC PHOSPHODIESTERASE ELAC PROTEIN 1"/>
    <property type="match status" value="1"/>
</dbReference>
<evidence type="ECO:0000259" key="9">
    <source>
        <dbReference type="Pfam" id="PF00753"/>
    </source>
</evidence>
<evidence type="ECO:0000256" key="2">
    <source>
        <dbReference type="ARBA" id="ARBA00022694"/>
    </source>
</evidence>
<proteinExistence type="inferred from homology"/>
<gene>
    <name evidence="8" type="primary">rnz</name>
    <name evidence="10" type="ORF">FRC54_09900</name>
</gene>
<dbReference type="CDD" id="cd07717">
    <property type="entry name" value="RNaseZ_ZiPD-like_MBL-fold"/>
    <property type="match status" value="1"/>
</dbReference>
<comment type="cofactor">
    <cofactor evidence="8">
        <name>Zn(2+)</name>
        <dbReference type="ChEBI" id="CHEBI:29105"/>
    </cofactor>
    <text evidence="8">Binds 2 Zn(2+) ions.</text>
</comment>
<name>A0A6N7J0S1_9FIRM</name>
<feature type="binding site" evidence="8">
    <location>
        <position position="265"/>
    </location>
    <ligand>
        <name>Zn(2+)</name>
        <dbReference type="ChEBI" id="CHEBI:29105"/>
        <label>2</label>
        <note>catalytic</note>
    </ligand>
</feature>
<feature type="binding site" evidence="8">
    <location>
        <position position="63"/>
    </location>
    <ligand>
        <name>Zn(2+)</name>
        <dbReference type="ChEBI" id="CHEBI:29105"/>
        <label>1</label>
        <note>catalytic</note>
    </ligand>
</feature>
<dbReference type="NCBIfam" id="NF000801">
    <property type="entry name" value="PRK00055.1-3"/>
    <property type="match status" value="1"/>
</dbReference>
<dbReference type="AlphaFoldDB" id="A0A6N7J0S1"/>
<organism evidence="10 11">
    <name type="scientific">Candidatus Weimeria bifida</name>
    <dbReference type="NCBI Taxonomy" id="2599074"/>
    <lineage>
        <taxon>Bacteria</taxon>
        <taxon>Bacillati</taxon>
        <taxon>Bacillota</taxon>
        <taxon>Clostridia</taxon>
        <taxon>Lachnospirales</taxon>
        <taxon>Lachnospiraceae</taxon>
        <taxon>Candidatus Weimeria</taxon>
    </lineage>
</organism>
<comment type="caution">
    <text evidence="10">The sequence shown here is derived from an EMBL/GenBank/DDBJ whole genome shotgun (WGS) entry which is preliminary data.</text>
</comment>
<dbReference type="InterPro" id="IPR001279">
    <property type="entry name" value="Metallo-B-lactamas"/>
</dbReference>
<dbReference type="PANTHER" id="PTHR46018:SF2">
    <property type="entry name" value="ZINC PHOSPHODIESTERASE ELAC PROTEIN 1"/>
    <property type="match status" value="1"/>
</dbReference>
<evidence type="ECO:0000313" key="11">
    <source>
        <dbReference type="Proteomes" id="UP000460257"/>
    </source>
</evidence>
<dbReference type="SUPFAM" id="SSF56281">
    <property type="entry name" value="Metallo-hydrolase/oxidoreductase"/>
    <property type="match status" value="1"/>
</dbReference>
<comment type="catalytic activity">
    <reaction evidence="8">
        <text>Endonucleolytic cleavage of RNA, removing extra 3' nucleotides from tRNA precursor, generating 3' termini of tRNAs. A 3'-hydroxy group is left at the tRNA terminus and a 5'-phosphoryl group is left at the trailer molecule.</text>
        <dbReference type="EC" id="3.1.26.11"/>
    </reaction>
</comment>
<dbReference type="HAMAP" id="MF_01818">
    <property type="entry name" value="RNase_Z_BN"/>
    <property type="match status" value="1"/>
</dbReference>
<feature type="binding site" evidence="8">
    <location>
        <position position="138"/>
    </location>
    <ligand>
        <name>Zn(2+)</name>
        <dbReference type="ChEBI" id="CHEBI:29105"/>
        <label>1</label>
        <note>catalytic</note>
    </ligand>
</feature>
<evidence type="ECO:0000256" key="8">
    <source>
        <dbReference type="HAMAP-Rule" id="MF_01818"/>
    </source>
</evidence>
<sequence>MLDICLLGCGGMMPLPKRHLTSLAVRFNGHTTLVDCGEGTQVAMRKAGLSPAPIDTICVTHYHADHISGLPGLLLDIGNAGRTKPVAMIGPKGLKRVVSSLCVIAPQLPFEITFHELKENEETFDLEGLRLKAFHVNHNVTCYGYTFELDRAGRFDAAAAKALGIPVNYWSVLQHGDEVDIPEGHFLPEQVMGPARKGLKVTYTTDTRPTRSIVENASGSDLFICEGMYGDTEKQESAKEKKHMMMQEAASLGKEAGVKKMWLTHFSPSVINPKIYIEDIKKIFPELSMGKDGKKTELDFADE</sequence>
<dbReference type="Gene3D" id="3.60.15.10">
    <property type="entry name" value="Ribonuclease Z/Hydroxyacylglutathione hydrolase-like"/>
    <property type="match status" value="1"/>
</dbReference>
<dbReference type="EMBL" id="VOGC01000008">
    <property type="protein sequence ID" value="MQN02184.1"/>
    <property type="molecule type" value="Genomic_DNA"/>
</dbReference>
<evidence type="ECO:0000256" key="6">
    <source>
        <dbReference type="ARBA" id="ARBA00022801"/>
    </source>
</evidence>